<organism evidence="1">
    <name type="scientific">Rhizophora mucronata</name>
    <name type="common">Asiatic mangrove</name>
    <dbReference type="NCBI Taxonomy" id="61149"/>
    <lineage>
        <taxon>Eukaryota</taxon>
        <taxon>Viridiplantae</taxon>
        <taxon>Streptophyta</taxon>
        <taxon>Embryophyta</taxon>
        <taxon>Tracheophyta</taxon>
        <taxon>Spermatophyta</taxon>
        <taxon>Magnoliopsida</taxon>
        <taxon>eudicotyledons</taxon>
        <taxon>Gunneridae</taxon>
        <taxon>Pentapetalae</taxon>
        <taxon>rosids</taxon>
        <taxon>fabids</taxon>
        <taxon>Malpighiales</taxon>
        <taxon>Rhizophoraceae</taxon>
        <taxon>Rhizophora</taxon>
    </lineage>
</organism>
<dbReference type="EMBL" id="GGEC01089593">
    <property type="protein sequence ID" value="MBX70077.1"/>
    <property type="molecule type" value="Transcribed_RNA"/>
</dbReference>
<protein>
    <submittedName>
        <fullName evidence="1">Uncharacterized protein MANES_11G033700</fullName>
    </submittedName>
</protein>
<accession>A0A2P2QSX5</accession>
<evidence type="ECO:0000313" key="1">
    <source>
        <dbReference type="EMBL" id="MBX70077.1"/>
    </source>
</evidence>
<sequence>MEGVSGGKSNSKGHILKSRMVRIDDDNMLERHHQAGQFSGSEDDLSERFVFVPMPLKDNAKPVVGLVITDPSCRIVNL</sequence>
<proteinExistence type="predicted"/>
<name>A0A2P2QSX5_RHIMU</name>
<dbReference type="AlphaFoldDB" id="A0A2P2QSX5"/>
<reference evidence="1" key="1">
    <citation type="submission" date="2018-02" db="EMBL/GenBank/DDBJ databases">
        <title>Rhizophora mucronata_Transcriptome.</title>
        <authorList>
            <person name="Meera S.P."/>
            <person name="Sreeshan A."/>
            <person name="Augustine A."/>
        </authorList>
    </citation>
    <scope>NUCLEOTIDE SEQUENCE</scope>
    <source>
        <tissue evidence="1">Leaf</tissue>
    </source>
</reference>